<keyword evidence="1" id="KW-0812">Transmembrane</keyword>
<gene>
    <name evidence="3" type="ORF">DP116_04195</name>
</gene>
<keyword evidence="4" id="KW-1185">Reference proteome</keyword>
<organism evidence="3 4">
    <name type="scientific">Brasilonema bromeliae SPC951</name>
    <dbReference type="NCBI Taxonomy" id="385972"/>
    <lineage>
        <taxon>Bacteria</taxon>
        <taxon>Bacillati</taxon>
        <taxon>Cyanobacteriota</taxon>
        <taxon>Cyanophyceae</taxon>
        <taxon>Nostocales</taxon>
        <taxon>Scytonemataceae</taxon>
        <taxon>Brasilonema</taxon>
        <taxon>Bromeliae group (in: Brasilonema)</taxon>
    </lineage>
</organism>
<comment type="caution">
    <text evidence="3">The sequence shown here is derived from an EMBL/GenBank/DDBJ whole genome shotgun (WGS) entry which is preliminary data.</text>
</comment>
<protein>
    <submittedName>
        <fullName evidence="3">Chase2 sensor protein</fullName>
    </submittedName>
</protein>
<proteinExistence type="predicted"/>
<dbReference type="InterPro" id="IPR024983">
    <property type="entry name" value="CHAT_dom"/>
</dbReference>
<reference evidence="3 4" key="1">
    <citation type="submission" date="2018-06" db="EMBL/GenBank/DDBJ databases">
        <title>Comparative genomics of Brasilonema spp. strains.</title>
        <authorList>
            <person name="Alvarenga D.O."/>
            <person name="Fiore M.F."/>
            <person name="Varani A.M."/>
        </authorList>
    </citation>
    <scope>NUCLEOTIDE SEQUENCE [LARGE SCALE GENOMIC DNA]</scope>
    <source>
        <strain evidence="3 4">SPC951</strain>
    </source>
</reference>
<evidence type="ECO:0000313" key="3">
    <source>
        <dbReference type="EMBL" id="NMG18691.1"/>
    </source>
</evidence>
<dbReference type="SMART" id="SM01080">
    <property type="entry name" value="CHASE2"/>
    <property type="match status" value="1"/>
</dbReference>
<dbReference type="EMBL" id="QMEB01000018">
    <property type="protein sequence ID" value="NMG18691.1"/>
    <property type="molecule type" value="Genomic_DNA"/>
</dbReference>
<evidence type="ECO:0000259" key="2">
    <source>
        <dbReference type="SMART" id="SM01080"/>
    </source>
</evidence>
<keyword evidence="1" id="KW-1133">Transmembrane helix</keyword>
<keyword evidence="1" id="KW-0472">Membrane</keyword>
<accession>A0ABX1P4N7</accession>
<dbReference type="Pfam" id="PF05226">
    <property type="entry name" value="CHASE2"/>
    <property type="match status" value="1"/>
</dbReference>
<evidence type="ECO:0000313" key="4">
    <source>
        <dbReference type="Proteomes" id="UP000718564"/>
    </source>
</evidence>
<dbReference type="Proteomes" id="UP000718564">
    <property type="component" value="Unassembled WGS sequence"/>
</dbReference>
<dbReference type="RefSeq" id="WP_169153977.1">
    <property type="nucleotide sequence ID" value="NZ_CAWPJE010000345.1"/>
</dbReference>
<dbReference type="InterPro" id="IPR007890">
    <property type="entry name" value="CHASE2"/>
</dbReference>
<sequence>MSKLVVFSLLGGDLNQGFPVVTAQLWHNNQFFKITGSLPAIPELSELYKRWQLLYEAVHQRLGSNQRIKVHSQDITNISVNDFEQVCQQLQANINAWLKSESFQNIERQLRTLLSRDDEIRVIIETNIALLHRLPWHLWDFFEDYPKAELALSNHEYASPQVVRKSPTDQVNILAILGNSFGIDIEKDRSLLQGLTDTQTTFLIEPTRKELDEQLWNQDWDILFFAGHSASIADGEIGEIYINQSESLTISQFKNALKAAITRGLKLAIFNSCDGISLARNLADLNIPQIIVMREGVPDLVAQEFLKNFLVAFAGGKPFYLAVREARERLQGLENDFPCASWLPVICQNPTTVPVTWQELRSGWGDTETGSEVSTKSRISTRRCKLWTVLLSTVIVTLSTIGLRYFGLFEKLELQIFDQMLLLRPKEELDPRLLVVEITEKDIQSPQEMITGVKSISDSTLAKLLNKLQKHQPRVIGLDIYRDFADPLRLRSGQAPNKSKPIQLPTELSKENVVVVCKGRDRKHDPQGVKPPLGVPEERQGFTDAIQDPDGIVRRQILMMAQEPSSPCTTPHSLSLQLAARYLSYENIKPDFNEDYVQFGSKVFKRLKPGRSGGYQQTVVGGIQILVNYRDVDYERVSLEDVLSDKVNSDWLKDKVVLIGVTANTVSDTWSTPYSAAQQNYQKIPGVFIQAQMVSQILSAVLDKRPILGVLPFWCDILWIWGWSSVSGLIVWRFRSHSDKGCAIFVIVIILYGVCAIALCAAPFGSIAIFKQAVWLPFIPSAFAVVTSGVVVLFIQRRREFSSTPQFLVE</sequence>
<feature type="domain" description="CHASE2" evidence="2">
    <location>
        <begin position="409"/>
        <end position="730"/>
    </location>
</feature>
<evidence type="ECO:0000256" key="1">
    <source>
        <dbReference type="SAM" id="Phobius"/>
    </source>
</evidence>
<feature type="transmembrane region" description="Helical" evidence="1">
    <location>
        <begin position="775"/>
        <end position="795"/>
    </location>
</feature>
<dbReference type="Pfam" id="PF12770">
    <property type="entry name" value="CHAT"/>
    <property type="match status" value="1"/>
</dbReference>
<feature type="transmembrane region" description="Helical" evidence="1">
    <location>
        <begin position="744"/>
        <end position="769"/>
    </location>
</feature>
<name>A0ABX1P4N7_9CYAN</name>
<feature type="transmembrane region" description="Helical" evidence="1">
    <location>
        <begin position="708"/>
        <end position="732"/>
    </location>
</feature>